<reference evidence="2 3" key="1">
    <citation type="submission" date="2017-01" db="EMBL/GenBank/DDBJ databases">
        <authorList>
            <person name="Varghese N."/>
            <person name="Submissions S."/>
        </authorList>
    </citation>
    <scope>NUCLEOTIDE SEQUENCE [LARGE SCALE GENOMIC DNA]</scope>
    <source>
        <strain evidence="2 3">ATCC 23464</strain>
    </source>
</reference>
<dbReference type="Gene3D" id="1.20.210.10">
    <property type="entry name" value="Cytochrome c oxidase-like, subunit I domain"/>
    <property type="match status" value="1"/>
</dbReference>
<evidence type="ECO:0000256" key="1">
    <source>
        <dbReference type="SAM" id="Phobius"/>
    </source>
</evidence>
<dbReference type="SUPFAM" id="SSF81442">
    <property type="entry name" value="Cytochrome c oxidase subunit I-like"/>
    <property type="match status" value="1"/>
</dbReference>
<dbReference type="RefSeq" id="WP_068580997.1">
    <property type="nucleotide sequence ID" value="NZ_FTNK01000002.1"/>
</dbReference>
<evidence type="ECO:0008006" key="4">
    <source>
        <dbReference type="Google" id="ProtNLM"/>
    </source>
</evidence>
<dbReference type="Proteomes" id="UP000186666">
    <property type="component" value="Unassembled WGS sequence"/>
</dbReference>
<name>A0ABY1JNB7_9BACL</name>
<accession>A0ABY1JNB7</accession>
<feature type="transmembrane region" description="Helical" evidence="1">
    <location>
        <begin position="40"/>
        <end position="57"/>
    </location>
</feature>
<evidence type="ECO:0000313" key="2">
    <source>
        <dbReference type="EMBL" id="SIQ49634.1"/>
    </source>
</evidence>
<dbReference type="EMBL" id="FTNK01000002">
    <property type="protein sequence ID" value="SIQ49634.1"/>
    <property type="molecule type" value="Genomic_DNA"/>
</dbReference>
<keyword evidence="1" id="KW-1133">Transmembrane helix</keyword>
<gene>
    <name evidence="2" type="ORF">SAMN05421578_102252</name>
</gene>
<dbReference type="InterPro" id="IPR036927">
    <property type="entry name" value="Cyt_c_oxase-like_su1_sf"/>
</dbReference>
<organism evidence="2 3">
    <name type="scientific">Paenibacillus macquariensis</name>
    <dbReference type="NCBI Taxonomy" id="948756"/>
    <lineage>
        <taxon>Bacteria</taxon>
        <taxon>Bacillati</taxon>
        <taxon>Bacillota</taxon>
        <taxon>Bacilli</taxon>
        <taxon>Bacillales</taxon>
        <taxon>Paenibacillaceae</taxon>
        <taxon>Paenibacillus</taxon>
    </lineage>
</organism>
<proteinExistence type="predicted"/>
<keyword evidence="1" id="KW-0812">Transmembrane</keyword>
<keyword evidence="3" id="KW-1185">Reference proteome</keyword>
<evidence type="ECO:0000313" key="3">
    <source>
        <dbReference type="Proteomes" id="UP000186666"/>
    </source>
</evidence>
<comment type="caution">
    <text evidence="2">The sequence shown here is derived from an EMBL/GenBank/DDBJ whole genome shotgun (WGS) entry which is preliminary data.</text>
</comment>
<keyword evidence="1" id="KW-0472">Membrane</keyword>
<protein>
    <recommendedName>
        <fullName evidence="4">Cytochrome-c oxidase</fullName>
    </recommendedName>
</protein>
<sequence>MSARFIKASVIYFLIGTIFGLVMGISEEFQYTSVHAHINLLGWVSLAIIGLIYKAYPEAAQTKLANSQYWLHMFGLPLLVISMVLFATDHKTVGIPIASLGGLMIIVSVLLGTINVFKRIK</sequence>
<feature type="transmembrane region" description="Helical" evidence="1">
    <location>
        <begin position="69"/>
        <end position="87"/>
    </location>
</feature>
<feature type="transmembrane region" description="Helical" evidence="1">
    <location>
        <begin position="93"/>
        <end position="117"/>
    </location>
</feature>